<dbReference type="GO" id="GO:0008967">
    <property type="term" value="F:phosphoglycolate phosphatase activity"/>
    <property type="evidence" value="ECO:0007669"/>
    <property type="project" value="TreeGrafter"/>
</dbReference>
<dbReference type="InterPro" id="IPR023214">
    <property type="entry name" value="HAD_sf"/>
</dbReference>
<organism evidence="1 2">
    <name type="scientific">Lusitaniella coriacea LEGE 07157</name>
    <dbReference type="NCBI Taxonomy" id="945747"/>
    <lineage>
        <taxon>Bacteria</taxon>
        <taxon>Bacillati</taxon>
        <taxon>Cyanobacteriota</taxon>
        <taxon>Cyanophyceae</taxon>
        <taxon>Spirulinales</taxon>
        <taxon>Lusitaniellaceae</taxon>
        <taxon>Lusitaniella</taxon>
    </lineage>
</organism>
<reference evidence="1" key="1">
    <citation type="submission" date="2020-10" db="EMBL/GenBank/DDBJ databases">
        <authorList>
            <person name="Castelo-Branco R."/>
            <person name="Eusebio N."/>
            <person name="Adriana R."/>
            <person name="Vieira A."/>
            <person name="Brugerolle De Fraissinette N."/>
            <person name="Rezende De Castro R."/>
            <person name="Schneider M.P."/>
            <person name="Vasconcelos V."/>
            <person name="Leao P.N."/>
        </authorList>
    </citation>
    <scope>NUCLEOTIDE SEQUENCE</scope>
    <source>
        <strain evidence="1">LEGE 07157</strain>
    </source>
</reference>
<dbReference type="EMBL" id="JADEWZ010000008">
    <property type="protein sequence ID" value="MBE9115599.1"/>
    <property type="molecule type" value="Genomic_DNA"/>
</dbReference>
<name>A0A8J7DV57_9CYAN</name>
<dbReference type="AlphaFoldDB" id="A0A8J7DV57"/>
<dbReference type="Gene3D" id="3.40.50.1000">
    <property type="entry name" value="HAD superfamily/HAD-like"/>
    <property type="match status" value="1"/>
</dbReference>
<dbReference type="PANTHER" id="PTHR43434">
    <property type="entry name" value="PHOSPHOGLYCOLATE PHOSPHATASE"/>
    <property type="match status" value="1"/>
</dbReference>
<dbReference type="InterPro" id="IPR036412">
    <property type="entry name" value="HAD-like_sf"/>
</dbReference>
<protein>
    <submittedName>
        <fullName evidence="1">HAD family hydrolase</fullName>
    </submittedName>
</protein>
<dbReference type="InterPro" id="IPR050155">
    <property type="entry name" value="HAD-like_hydrolase_sf"/>
</dbReference>
<accession>A0A8J7DV57</accession>
<gene>
    <name evidence="1" type="ORF">IQ249_06780</name>
</gene>
<dbReference type="RefSeq" id="WP_194028695.1">
    <property type="nucleotide sequence ID" value="NZ_JADEWZ010000008.1"/>
</dbReference>
<proteinExistence type="predicted"/>
<evidence type="ECO:0000313" key="1">
    <source>
        <dbReference type="EMBL" id="MBE9115599.1"/>
    </source>
</evidence>
<dbReference type="GO" id="GO:0006281">
    <property type="term" value="P:DNA repair"/>
    <property type="evidence" value="ECO:0007669"/>
    <property type="project" value="TreeGrafter"/>
</dbReference>
<dbReference type="GO" id="GO:0005829">
    <property type="term" value="C:cytosol"/>
    <property type="evidence" value="ECO:0007669"/>
    <property type="project" value="TreeGrafter"/>
</dbReference>
<dbReference type="PANTHER" id="PTHR43434:SF21">
    <property type="entry name" value="SLL0295 PROTEIN"/>
    <property type="match status" value="1"/>
</dbReference>
<keyword evidence="2" id="KW-1185">Reference proteome</keyword>
<keyword evidence="1" id="KW-0378">Hydrolase</keyword>
<comment type="caution">
    <text evidence="1">The sequence shown here is derived from an EMBL/GenBank/DDBJ whole genome shotgun (WGS) entry which is preliminary data.</text>
</comment>
<dbReference type="SUPFAM" id="SSF56784">
    <property type="entry name" value="HAD-like"/>
    <property type="match status" value="1"/>
</dbReference>
<dbReference type="Proteomes" id="UP000654482">
    <property type="component" value="Unassembled WGS sequence"/>
</dbReference>
<evidence type="ECO:0000313" key="2">
    <source>
        <dbReference type="Proteomes" id="UP000654482"/>
    </source>
</evidence>
<sequence>MSVNLPDVLALDFDGVVCDGLTEYFQSAWQVYVQLWQPDCTTPEPQLSVSFSKLRPVIETGWEMPVLLRALIIGVPEATILQDWAKVARQIVESEQLDGREVSNKLDRVRDTWIQQDLEEWLALHRFYPGTIAKIQQNLAKSTSQLFIITTKEGRFARRLLQQQGIELPPSAIIGKEAKRPKYETLRQIIATHPKTDVSVWFVEDRLKTLQSIAQQPDLSSIRLYLADWGYNTERARASICNDSRISGLSLQQFAGDFSSWLLS</sequence>